<accession>A0A183FN82</accession>
<dbReference type="EMBL" id="UZAH01026294">
    <property type="protein sequence ID" value="VDO78431.1"/>
    <property type="molecule type" value="Genomic_DNA"/>
</dbReference>
<keyword evidence="1" id="KW-0812">Transmembrane</keyword>
<keyword evidence="3" id="KW-1185">Reference proteome</keyword>
<dbReference type="WBParaSite" id="HPBE_0000893101-mRNA-1">
    <property type="protein sequence ID" value="HPBE_0000893101-mRNA-1"/>
    <property type="gene ID" value="HPBE_0000893101"/>
</dbReference>
<evidence type="ECO:0000256" key="1">
    <source>
        <dbReference type="SAM" id="Phobius"/>
    </source>
</evidence>
<feature type="transmembrane region" description="Helical" evidence="1">
    <location>
        <begin position="48"/>
        <end position="68"/>
    </location>
</feature>
<dbReference type="Proteomes" id="UP000050761">
    <property type="component" value="Unassembled WGS sequence"/>
</dbReference>
<dbReference type="AlphaFoldDB" id="A0A183FN82"/>
<evidence type="ECO:0000313" key="3">
    <source>
        <dbReference type="Proteomes" id="UP000050761"/>
    </source>
</evidence>
<sequence length="163" mass="18072">MFCFCRILEANEYEGVMVKGPQNELFTVAQDPGVVDWVAQWRGYASNAHAFGFATALTMVTFVIKMFLLSAVKGRCPTTIARMGLAIVAISIGRAIAENEKKFLELITCDQMVPSSVAISEYLFVLMMIANYALDHVDGRSLSFVVHCVAEEDPRQKIQIAIE</sequence>
<gene>
    <name evidence="2" type="ORF">HPBE_LOCUS8932</name>
</gene>
<evidence type="ECO:0000313" key="4">
    <source>
        <dbReference type="WBParaSite" id="HPBE_0000893101-mRNA-1"/>
    </source>
</evidence>
<evidence type="ECO:0000313" key="2">
    <source>
        <dbReference type="EMBL" id="VDO78431.1"/>
    </source>
</evidence>
<feature type="transmembrane region" description="Helical" evidence="1">
    <location>
        <begin position="80"/>
        <end position="97"/>
    </location>
</feature>
<protein>
    <submittedName>
        <fullName evidence="4">Cyclin N-terminal domain-containing protein</fullName>
    </submittedName>
</protein>
<organism evidence="3 4">
    <name type="scientific">Heligmosomoides polygyrus</name>
    <name type="common">Parasitic roundworm</name>
    <dbReference type="NCBI Taxonomy" id="6339"/>
    <lineage>
        <taxon>Eukaryota</taxon>
        <taxon>Metazoa</taxon>
        <taxon>Ecdysozoa</taxon>
        <taxon>Nematoda</taxon>
        <taxon>Chromadorea</taxon>
        <taxon>Rhabditida</taxon>
        <taxon>Rhabditina</taxon>
        <taxon>Rhabditomorpha</taxon>
        <taxon>Strongyloidea</taxon>
        <taxon>Heligmosomidae</taxon>
        <taxon>Heligmosomoides</taxon>
    </lineage>
</organism>
<feature type="transmembrane region" description="Helical" evidence="1">
    <location>
        <begin position="117"/>
        <end position="134"/>
    </location>
</feature>
<dbReference type="OrthoDB" id="5826761at2759"/>
<reference evidence="4" key="2">
    <citation type="submission" date="2019-09" db="UniProtKB">
        <authorList>
            <consortium name="WormBaseParasite"/>
        </authorList>
    </citation>
    <scope>IDENTIFICATION</scope>
</reference>
<reference evidence="2 3" key="1">
    <citation type="submission" date="2018-11" db="EMBL/GenBank/DDBJ databases">
        <authorList>
            <consortium name="Pathogen Informatics"/>
        </authorList>
    </citation>
    <scope>NUCLEOTIDE SEQUENCE [LARGE SCALE GENOMIC DNA]</scope>
</reference>
<keyword evidence="1" id="KW-1133">Transmembrane helix</keyword>
<proteinExistence type="predicted"/>
<accession>A0A3P7XUZ9</accession>
<keyword evidence="1" id="KW-0472">Membrane</keyword>
<name>A0A183FN82_HELPZ</name>